<evidence type="ECO:0000313" key="1">
    <source>
        <dbReference type="EMBL" id="KEQ23993.1"/>
    </source>
</evidence>
<protein>
    <submittedName>
        <fullName evidence="1">Uncharacterized protein</fullName>
    </submittedName>
</protein>
<dbReference type="eggNOG" id="COG5267">
    <property type="taxonomic scope" value="Bacteria"/>
</dbReference>
<dbReference type="RefSeq" id="WP_036687079.1">
    <property type="nucleotide sequence ID" value="NZ_JNVM01000018.1"/>
</dbReference>
<organism evidence="1 2">
    <name type="scientific">Paenibacillus tyrfis</name>
    <dbReference type="NCBI Taxonomy" id="1501230"/>
    <lineage>
        <taxon>Bacteria</taxon>
        <taxon>Bacillati</taxon>
        <taxon>Bacillota</taxon>
        <taxon>Bacilli</taxon>
        <taxon>Bacillales</taxon>
        <taxon>Paenibacillaceae</taxon>
        <taxon>Paenibacillus</taxon>
    </lineage>
</organism>
<evidence type="ECO:0000313" key="2">
    <source>
        <dbReference type="Proteomes" id="UP000028123"/>
    </source>
</evidence>
<gene>
    <name evidence="1" type="ORF">ET33_12060</name>
</gene>
<dbReference type="AlphaFoldDB" id="A0A081NZX0"/>
<sequence>MSAQWTEKEAAHLLSRATFFPGRQEVNAAVQLGKDETVRRLVAGESLTGRTFSPEPIERITADGKALDQEQIADQQTYWLYRMIYTQAPLIEKMTLFWHGHFTTSYQKVREMPLIVRQNGLLRSHALGSFRDLVREIGKDPAMMVYLDTNNSRKGKPNENYAREAMELFTLGIGNYTEEDVKEAARALTGWSYDKKTDQVNFNAKQHDDGIKTVLGYTGPLDADGFVEVLFEQQALPRWVARKLLTWFAAAEPSDEWVNGVAAVFAKSFHIGDTLRSLFLSDAFYAPELRGSLVKSPVEYVAGIAKALELPVARGYAQALRKIGQELYLPPNVAGWRGGTAWLTTANLLARCQFAESAVKRLNQGHFSAKDYMLEASASPQQWVKQFGLNVGVRELGEQTSAVLANYADETFIHAVQKTNGMRGLLQLVLISPEAQMK</sequence>
<dbReference type="Proteomes" id="UP000028123">
    <property type="component" value="Unassembled WGS sequence"/>
</dbReference>
<reference evidence="1 2" key="1">
    <citation type="submission" date="2014-06" db="EMBL/GenBank/DDBJ databases">
        <title>Draft genome sequence of Paenibacillus sp. MSt1.</title>
        <authorList>
            <person name="Aw Y.K."/>
            <person name="Ong K.S."/>
            <person name="Gan H.M."/>
            <person name="Lee S.M."/>
        </authorList>
    </citation>
    <scope>NUCLEOTIDE SEQUENCE [LARGE SCALE GENOMIC DNA]</scope>
    <source>
        <strain evidence="1 2">MSt1</strain>
    </source>
</reference>
<dbReference type="InterPro" id="IPR014917">
    <property type="entry name" value="DUF1800"/>
</dbReference>
<accession>A0A081NZX0</accession>
<keyword evidence="2" id="KW-1185">Reference proteome</keyword>
<dbReference type="OrthoDB" id="9772295at2"/>
<comment type="caution">
    <text evidence="1">The sequence shown here is derived from an EMBL/GenBank/DDBJ whole genome shotgun (WGS) entry which is preliminary data.</text>
</comment>
<name>A0A081NZX0_9BACL</name>
<dbReference type="EMBL" id="JNVM01000018">
    <property type="protein sequence ID" value="KEQ23993.1"/>
    <property type="molecule type" value="Genomic_DNA"/>
</dbReference>
<dbReference type="Pfam" id="PF08811">
    <property type="entry name" value="DUF1800"/>
    <property type="match status" value="1"/>
</dbReference>
<proteinExistence type="predicted"/>